<proteinExistence type="inferred from homology"/>
<comment type="function">
    <text evidence="8">Converts the free carboxyl group of a malonyl-thioester to its methyl ester by transfer of a methyl group from S-adenosyl-L-methionine (SAM). It allows to synthesize pimeloyl-ACP via the fatty acid synthetic pathway.</text>
</comment>
<dbReference type="SUPFAM" id="SSF53335">
    <property type="entry name" value="S-adenosyl-L-methionine-dependent methyltransferases"/>
    <property type="match status" value="1"/>
</dbReference>
<evidence type="ECO:0000256" key="4">
    <source>
        <dbReference type="ARBA" id="ARBA00022603"/>
    </source>
</evidence>
<evidence type="ECO:0000256" key="1">
    <source>
        <dbReference type="ARBA" id="ARBA00000852"/>
    </source>
</evidence>
<dbReference type="EC" id="2.1.1.197" evidence="3 8"/>
<organism evidence="10 11">
    <name type="scientific">Candidatus Vesicomyosocius endoextente</name>
    <dbReference type="NCBI Taxonomy" id="2738853"/>
    <lineage>
        <taxon>Bacteria</taxon>
        <taxon>Pseudomonadati</taxon>
        <taxon>Pseudomonadota</taxon>
        <taxon>Gammaproteobacteria</taxon>
        <taxon>Candidatus Pseudothioglobaceae</taxon>
        <taxon>Candidatus Vesicomyidisocius</taxon>
    </lineage>
</organism>
<dbReference type="GO" id="GO:0009102">
    <property type="term" value="P:biotin biosynthetic process"/>
    <property type="evidence" value="ECO:0007669"/>
    <property type="project" value="UniProtKB-UniRule"/>
</dbReference>
<protein>
    <recommendedName>
        <fullName evidence="3 8">Malonyl-[acyl-carrier protein] O-methyltransferase</fullName>
        <shortName evidence="8">Malonyl-ACP O-methyltransferase</shortName>
        <ecNumber evidence="3 8">2.1.1.197</ecNumber>
    </recommendedName>
    <alternativeName>
        <fullName evidence="8">Biotin synthesis protein BioC</fullName>
    </alternativeName>
</protein>
<sequence length="262" mass="30027">MSQIRISFNKASNNYDNHAFLQKEIAIRLDKKLNTISSKAEIILDLGAGTGLLSKQLTKCFLNSKIICIDFSQKSLKYNPSSNKICANANYLPLLNNSIDIITSNLMMQWCPDLNTLFSECFRVLKNNGLFLFSTFGPDTLKELKNSWSVVDDKIHVNTFIDMHDIGDQMLQNRFQNPVMEMETWTLTYQTVIDLLHDLKAIGAQTVIKRSKSLTGKNKFKLMMKMYESYKNNGKLPVTYEVIYGHAWKQTSNIDNITLENQ</sequence>
<dbReference type="GO" id="GO:0010340">
    <property type="term" value="F:carboxyl-O-methyltransferase activity"/>
    <property type="evidence" value="ECO:0007669"/>
    <property type="project" value="UniProtKB-UniRule"/>
</dbReference>
<dbReference type="Pfam" id="PF08241">
    <property type="entry name" value="Methyltransf_11"/>
    <property type="match status" value="1"/>
</dbReference>
<evidence type="ECO:0000256" key="5">
    <source>
        <dbReference type="ARBA" id="ARBA00022679"/>
    </source>
</evidence>
<evidence type="ECO:0000256" key="6">
    <source>
        <dbReference type="ARBA" id="ARBA00022691"/>
    </source>
</evidence>
<dbReference type="Gene3D" id="3.40.50.150">
    <property type="entry name" value="Vaccinia Virus protein VP39"/>
    <property type="match status" value="1"/>
</dbReference>
<dbReference type="PANTHER" id="PTHR13090:SF1">
    <property type="entry name" value="ARGININE-HYDROXYLASE NDUFAF5, MITOCHONDRIAL"/>
    <property type="match status" value="1"/>
</dbReference>
<evidence type="ECO:0000256" key="3">
    <source>
        <dbReference type="ARBA" id="ARBA00012327"/>
    </source>
</evidence>
<comment type="similarity">
    <text evidence="8">Belongs to the methyltransferase superfamily.</text>
</comment>
<evidence type="ECO:0000256" key="7">
    <source>
        <dbReference type="ARBA" id="ARBA00022756"/>
    </source>
</evidence>
<name>A0A853G9R7_9GAMM</name>
<dbReference type="EMBL" id="JACCHU010000001">
    <property type="protein sequence ID" value="NYT52442.1"/>
    <property type="molecule type" value="Genomic_DNA"/>
</dbReference>
<gene>
    <name evidence="8 10" type="primary">bioC</name>
    <name evidence="10" type="ORF">H0A74_02570</name>
</gene>
<evidence type="ECO:0000259" key="9">
    <source>
        <dbReference type="Pfam" id="PF08241"/>
    </source>
</evidence>
<accession>A0A853G9R7</accession>
<evidence type="ECO:0000313" key="11">
    <source>
        <dbReference type="Proteomes" id="UP000525329"/>
    </source>
</evidence>
<comment type="pathway">
    <text evidence="2 8">Cofactor biosynthesis; biotin biosynthesis.</text>
</comment>
<dbReference type="AlphaFoldDB" id="A0A853G9R7"/>
<dbReference type="InterPro" id="IPR013216">
    <property type="entry name" value="Methyltransf_11"/>
</dbReference>
<feature type="domain" description="Methyltransferase type 11" evidence="9">
    <location>
        <begin position="44"/>
        <end position="133"/>
    </location>
</feature>
<keyword evidence="5 8" id="KW-0808">Transferase</keyword>
<comment type="catalytic activity">
    <reaction evidence="1 8">
        <text>malonyl-[ACP] + S-adenosyl-L-methionine = malonyl-[ACP] methyl ester + S-adenosyl-L-homocysteine</text>
        <dbReference type="Rhea" id="RHEA:17105"/>
        <dbReference type="Rhea" id="RHEA-COMP:9623"/>
        <dbReference type="Rhea" id="RHEA-COMP:9954"/>
        <dbReference type="ChEBI" id="CHEBI:57856"/>
        <dbReference type="ChEBI" id="CHEBI:59789"/>
        <dbReference type="ChEBI" id="CHEBI:78449"/>
        <dbReference type="ChEBI" id="CHEBI:78845"/>
        <dbReference type="EC" id="2.1.1.197"/>
    </reaction>
</comment>
<keyword evidence="4 8" id="KW-0489">Methyltransferase</keyword>
<evidence type="ECO:0000256" key="2">
    <source>
        <dbReference type="ARBA" id="ARBA00004746"/>
    </source>
</evidence>
<dbReference type="InterPro" id="IPR050602">
    <property type="entry name" value="Malonyl-ACP_OMT"/>
</dbReference>
<dbReference type="NCBIfam" id="TIGR02072">
    <property type="entry name" value="BioC"/>
    <property type="match status" value="1"/>
</dbReference>
<dbReference type="UniPathway" id="UPA00078"/>
<dbReference type="PANTHER" id="PTHR13090">
    <property type="entry name" value="ARGININE-HYDROXYLASE NDUFAF5, MITOCHONDRIAL"/>
    <property type="match status" value="1"/>
</dbReference>
<reference evidence="10 11" key="1">
    <citation type="submission" date="2020-05" db="EMBL/GenBank/DDBJ databases">
        <title>Horizontal transmission and recombination maintain forever young bacterial symbiont genomes.</title>
        <authorList>
            <person name="Russell S.L."/>
            <person name="Pepper-Tunick E."/>
            <person name="Svedberg J."/>
            <person name="Byrne A."/>
            <person name="Ruelas Castillo J."/>
            <person name="Vollmers C."/>
            <person name="Beinart R.A."/>
            <person name="Corbett-Detig R."/>
        </authorList>
    </citation>
    <scope>NUCLEOTIDE SEQUENCE [LARGE SCALE GENOMIC DNA]</scope>
    <source>
        <strain evidence="10">Monterey_2004</strain>
    </source>
</reference>
<comment type="caution">
    <text evidence="10">The sequence shown here is derived from an EMBL/GenBank/DDBJ whole genome shotgun (WGS) entry which is preliminary data.</text>
</comment>
<dbReference type="CDD" id="cd02440">
    <property type="entry name" value="AdoMet_MTases"/>
    <property type="match status" value="1"/>
</dbReference>
<dbReference type="GO" id="GO:0008757">
    <property type="term" value="F:S-adenosylmethionine-dependent methyltransferase activity"/>
    <property type="evidence" value="ECO:0007669"/>
    <property type="project" value="InterPro"/>
</dbReference>
<dbReference type="HAMAP" id="MF_00835">
    <property type="entry name" value="BioC"/>
    <property type="match status" value="1"/>
</dbReference>
<dbReference type="Proteomes" id="UP000525329">
    <property type="component" value="Unassembled WGS sequence"/>
</dbReference>
<dbReference type="GO" id="GO:0102130">
    <property type="term" value="F:malonyl-CoA methyltransferase activity"/>
    <property type="evidence" value="ECO:0007669"/>
    <property type="project" value="UniProtKB-EC"/>
</dbReference>
<dbReference type="GO" id="GO:0032259">
    <property type="term" value="P:methylation"/>
    <property type="evidence" value="ECO:0007669"/>
    <property type="project" value="UniProtKB-KW"/>
</dbReference>
<dbReference type="InterPro" id="IPR011814">
    <property type="entry name" value="BioC"/>
</dbReference>
<evidence type="ECO:0000256" key="8">
    <source>
        <dbReference type="HAMAP-Rule" id="MF_00835"/>
    </source>
</evidence>
<dbReference type="InterPro" id="IPR029063">
    <property type="entry name" value="SAM-dependent_MTases_sf"/>
</dbReference>
<keyword evidence="6 8" id="KW-0949">S-adenosyl-L-methionine</keyword>
<keyword evidence="7 8" id="KW-0093">Biotin biosynthesis</keyword>
<evidence type="ECO:0000313" key="10">
    <source>
        <dbReference type="EMBL" id="NYT52442.1"/>
    </source>
</evidence>